<dbReference type="SUPFAM" id="SSF63418">
    <property type="entry name" value="MurE/MurF N-terminal domain"/>
    <property type="match status" value="1"/>
</dbReference>
<dbReference type="Pfam" id="PF01225">
    <property type="entry name" value="Mur_ligase"/>
    <property type="match status" value="1"/>
</dbReference>
<dbReference type="PANTHER" id="PTHR43024:SF1">
    <property type="entry name" value="UDP-N-ACETYLMURAMOYL-TRIPEPTIDE--D-ALANYL-D-ALANINE LIGASE"/>
    <property type="match status" value="1"/>
</dbReference>
<dbReference type="NCBIfam" id="TIGR01143">
    <property type="entry name" value="murF"/>
    <property type="match status" value="1"/>
</dbReference>
<dbReference type="HAMAP" id="MF_02019">
    <property type="entry name" value="MurF"/>
    <property type="match status" value="1"/>
</dbReference>
<keyword evidence="6 10" id="KW-0133">Cell shape</keyword>
<dbReference type="Proteomes" id="UP000809829">
    <property type="component" value="Unassembled WGS sequence"/>
</dbReference>
<keyword evidence="5 10" id="KW-0067">ATP-binding</keyword>
<evidence type="ECO:0000313" key="15">
    <source>
        <dbReference type="EMBL" id="MBM7705015.1"/>
    </source>
</evidence>
<protein>
    <recommendedName>
        <fullName evidence="10 11">UDP-N-acetylmuramoyl-tripeptide--D-alanyl-D-alanine ligase</fullName>
        <ecNumber evidence="10 11">6.3.2.10</ecNumber>
    </recommendedName>
    <alternativeName>
        <fullName evidence="10">D-alanyl-D-alanine-adding enzyme</fullName>
    </alternativeName>
</protein>
<sequence length="459" mass="50771">MIVKTVKEVSNMIPGSELINNGDIKIEGVSIDTRTIKKNNLFIPIKGEHFNGHQFIDKAIENGAVATLWNKDEPNPPQHLPVVLVEDTLKALQTLAETYRDQLNVKVVGITGSNGKTTTKDMVEAVLSTKYNVLKTEGNFNNHIGLPLTLLRMEKHTEIAILEMGMSSRGEIEFLSNLAKPDIAVITNIGESHLQDLGSREGIAEAKLEIICGLQENGELIYTGDEPLLVSRLKDTAIKTVTFGQSKALDLYPVLVEQQESGTRFTINQHENVSFFVPVLGQHNVHNALASIAVGRYFHLPLGEIAEGLKNLRLTSMRMEVQKAPSGLTIINDAYNASPTSMKAAIQLLKDMDGYEKRILVLGDMLELGNQEKQFHFEIGQFISPSYVDYVFAYGPLSAHIIQGAKSAFTADRIAHFTDKQELAKELETIASPQDIIIVKGSRGMKLEEVIHHLLEKQS</sequence>
<comment type="pathway">
    <text evidence="10 11">Cell wall biogenesis; peptidoglycan biosynthesis.</text>
</comment>
<evidence type="ECO:0000259" key="12">
    <source>
        <dbReference type="Pfam" id="PF01225"/>
    </source>
</evidence>
<dbReference type="InterPro" id="IPR036565">
    <property type="entry name" value="Mur-like_cat_sf"/>
</dbReference>
<dbReference type="EC" id="6.3.2.10" evidence="10 11"/>
<dbReference type="RefSeq" id="WP_205189000.1">
    <property type="nucleotide sequence ID" value="NZ_JAFBFC010000012.1"/>
</dbReference>
<evidence type="ECO:0000256" key="7">
    <source>
        <dbReference type="ARBA" id="ARBA00022984"/>
    </source>
</evidence>
<evidence type="ECO:0000256" key="11">
    <source>
        <dbReference type="RuleBase" id="RU004136"/>
    </source>
</evidence>
<dbReference type="GO" id="GO:0047480">
    <property type="term" value="F:UDP-N-acetylmuramoyl-tripeptide-D-alanyl-D-alanine ligase activity"/>
    <property type="evidence" value="ECO:0007669"/>
    <property type="project" value="UniProtKB-EC"/>
</dbReference>
<dbReference type="InterPro" id="IPR035911">
    <property type="entry name" value="MurE/MurF_N"/>
</dbReference>
<evidence type="ECO:0000256" key="4">
    <source>
        <dbReference type="ARBA" id="ARBA00022741"/>
    </source>
</evidence>
<accession>A0ABS2QZV3</accession>
<evidence type="ECO:0000313" key="16">
    <source>
        <dbReference type="Proteomes" id="UP000809829"/>
    </source>
</evidence>
<feature type="binding site" evidence="10">
    <location>
        <begin position="112"/>
        <end position="118"/>
    </location>
    <ligand>
        <name>ATP</name>
        <dbReference type="ChEBI" id="CHEBI:30616"/>
    </ligand>
</feature>
<dbReference type="Gene3D" id="3.40.1190.10">
    <property type="entry name" value="Mur-like, catalytic domain"/>
    <property type="match status" value="1"/>
</dbReference>
<proteinExistence type="inferred from homology"/>
<comment type="catalytic activity">
    <reaction evidence="10 11">
        <text>D-alanyl-D-alanine + UDP-N-acetyl-alpha-D-muramoyl-L-alanyl-gamma-D-glutamyl-meso-2,6-diaminopimelate + ATP = UDP-N-acetyl-alpha-D-muramoyl-L-alanyl-gamma-D-glutamyl-meso-2,6-diaminopimeloyl-D-alanyl-D-alanine + ADP + phosphate + H(+)</text>
        <dbReference type="Rhea" id="RHEA:28374"/>
        <dbReference type="ChEBI" id="CHEBI:15378"/>
        <dbReference type="ChEBI" id="CHEBI:30616"/>
        <dbReference type="ChEBI" id="CHEBI:43474"/>
        <dbReference type="ChEBI" id="CHEBI:57822"/>
        <dbReference type="ChEBI" id="CHEBI:61386"/>
        <dbReference type="ChEBI" id="CHEBI:83905"/>
        <dbReference type="ChEBI" id="CHEBI:456216"/>
        <dbReference type="EC" id="6.3.2.10"/>
    </reaction>
</comment>
<gene>
    <name evidence="10" type="primary">murF</name>
    <name evidence="15" type="ORF">JOC83_003901</name>
</gene>
<dbReference type="SUPFAM" id="SSF53623">
    <property type="entry name" value="MurD-like peptide ligases, catalytic domain"/>
    <property type="match status" value="1"/>
</dbReference>
<dbReference type="InterPro" id="IPR013221">
    <property type="entry name" value="Mur_ligase_cen"/>
</dbReference>
<keyword evidence="1 10" id="KW-0963">Cytoplasm</keyword>
<evidence type="ECO:0000256" key="10">
    <source>
        <dbReference type="HAMAP-Rule" id="MF_02019"/>
    </source>
</evidence>
<dbReference type="Pfam" id="PF08245">
    <property type="entry name" value="Mur_ligase_M"/>
    <property type="match status" value="1"/>
</dbReference>
<feature type="domain" description="Mur ligase N-terminal catalytic" evidence="12">
    <location>
        <begin position="25"/>
        <end position="99"/>
    </location>
</feature>
<dbReference type="InterPro" id="IPR036615">
    <property type="entry name" value="Mur_ligase_C_dom_sf"/>
</dbReference>
<evidence type="ECO:0000256" key="6">
    <source>
        <dbReference type="ARBA" id="ARBA00022960"/>
    </source>
</evidence>
<dbReference type="InterPro" id="IPR051046">
    <property type="entry name" value="MurCDEF_CellWall_CoF430Synth"/>
</dbReference>
<dbReference type="Pfam" id="PF02875">
    <property type="entry name" value="Mur_ligase_C"/>
    <property type="match status" value="1"/>
</dbReference>
<keyword evidence="9 10" id="KW-0961">Cell wall biogenesis/degradation</keyword>
<keyword evidence="2 10" id="KW-0436">Ligase</keyword>
<feature type="domain" description="Mur ligase C-terminal" evidence="13">
    <location>
        <begin position="317"/>
        <end position="443"/>
    </location>
</feature>
<evidence type="ECO:0000259" key="13">
    <source>
        <dbReference type="Pfam" id="PF02875"/>
    </source>
</evidence>
<evidence type="ECO:0000256" key="8">
    <source>
        <dbReference type="ARBA" id="ARBA00023306"/>
    </source>
</evidence>
<keyword evidence="7 10" id="KW-0573">Peptidoglycan synthesis</keyword>
<evidence type="ECO:0000256" key="1">
    <source>
        <dbReference type="ARBA" id="ARBA00022490"/>
    </source>
</evidence>
<dbReference type="InterPro" id="IPR004101">
    <property type="entry name" value="Mur_ligase_C"/>
</dbReference>
<evidence type="ECO:0000256" key="5">
    <source>
        <dbReference type="ARBA" id="ARBA00022840"/>
    </source>
</evidence>
<evidence type="ECO:0000256" key="2">
    <source>
        <dbReference type="ARBA" id="ARBA00022598"/>
    </source>
</evidence>
<comment type="subcellular location">
    <subcellularLocation>
        <location evidence="10 11">Cytoplasm</location>
    </subcellularLocation>
</comment>
<evidence type="ECO:0000256" key="3">
    <source>
        <dbReference type="ARBA" id="ARBA00022618"/>
    </source>
</evidence>
<comment type="caution">
    <text evidence="15">The sequence shown here is derived from an EMBL/GenBank/DDBJ whole genome shotgun (WGS) entry which is preliminary data.</text>
</comment>
<feature type="domain" description="Mur ligase central" evidence="14">
    <location>
        <begin position="110"/>
        <end position="294"/>
    </location>
</feature>
<dbReference type="InterPro" id="IPR005863">
    <property type="entry name" value="UDP-N-AcMur_synth"/>
</dbReference>
<evidence type="ECO:0000259" key="14">
    <source>
        <dbReference type="Pfam" id="PF08245"/>
    </source>
</evidence>
<keyword evidence="8 10" id="KW-0131">Cell cycle</keyword>
<dbReference type="InterPro" id="IPR000713">
    <property type="entry name" value="Mur_ligase_N"/>
</dbReference>
<reference evidence="15 16" key="1">
    <citation type="submission" date="2021-01" db="EMBL/GenBank/DDBJ databases">
        <title>Genomic Encyclopedia of Type Strains, Phase IV (KMG-IV): sequencing the most valuable type-strain genomes for metagenomic binning, comparative biology and taxonomic classification.</title>
        <authorList>
            <person name="Goeker M."/>
        </authorList>
    </citation>
    <scope>NUCLEOTIDE SEQUENCE [LARGE SCALE GENOMIC DNA]</scope>
    <source>
        <strain evidence="15 16">DSM 104297</strain>
    </source>
</reference>
<keyword evidence="4 10" id="KW-0547">Nucleotide-binding</keyword>
<keyword evidence="3 10" id="KW-0132">Cell division</keyword>
<comment type="function">
    <text evidence="10 11">Involved in cell wall formation. Catalyzes the final step in the synthesis of UDP-N-acetylmuramoyl-pentapeptide, the precursor of murein.</text>
</comment>
<dbReference type="PANTHER" id="PTHR43024">
    <property type="entry name" value="UDP-N-ACETYLMURAMOYL-TRIPEPTIDE--D-ALANYL-D-ALANINE LIGASE"/>
    <property type="match status" value="1"/>
</dbReference>
<dbReference type="Gene3D" id="3.90.190.20">
    <property type="entry name" value="Mur ligase, C-terminal domain"/>
    <property type="match status" value="1"/>
</dbReference>
<dbReference type="EMBL" id="JAFBFC010000012">
    <property type="protein sequence ID" value="MBM7705015.1"/>
    <property type="molecule type" value="Genomic_DNA"/>
</dbReference>
<dbReference type="SUPFAM" id="SSF53244">
    <property type="entry name" value="MurD-like peptide ligases, peptide-binding domain"/>
    <property type="match status" value="1"/>
</dbReference>
<dbReference type="Gene3D" id="3.40.1390.10">
    <property type="entry name" value="MurE/MurF, N-terminal domain"/>
    <property type="match status" value="1"/>
</dbReference>
<keyword evidence="16" id="KW-1185">Reference proteome</keyword>
<organism evidence="15 16">
    <name type="scientific">Priestia iocasae</name>
    <dbReference type="NCBI Taxonomy" id="2291674"/>
    <lineage>
        <taxon>Bacteria</taxon>
        <taxon>Bacillati</taxon>
        <taxon>Bacillota</taxon>
        <taxon>Bacilli</taxon>
        <taxon>Bacillales</taxon>
        <taxon>Bacillaceae</taxon>
        <taxon>Priestia</taxon>
    </lineage>
</organism>
<name>A0ABS2QZV3_9BACI</name>
<comment type="similarity">
    <text evidence="10">Belongs to the MurCDEF family. MurF subfamily.</text>
</comment>
<evidence type="ECO:0000256" key="9">
    <source>
        <dbReference type="ARBA" id="ARBA00023316"/>
    </source>
</evidence>